<feature type="region of interest" description="Disordered" evidence="1">
    <location>
        <begin position="966"/>
        <end position="998"/>
    </location>
</feature>
<feature type="compositionally biased region" description="Low complexity" evidence="1">
    <location>
        <begin position="76"/>
        <end position="99"/>
    </location>
</feature>
<feature type="region of interest" description="Disordered" evidence="1">
    <location>
        <begin position="429"/>
        <end position="457"/>
    </location>
</feature>
<evidence type="ECO:0000313" key="3">
    <source>
        <dbReference type="Proteomes" id="UP001497623"/>
    </source>
</evidence>
<feature type="region of interest" description="Disordered" evidence="1">
    <location>
        <begin position="903"/>
        <end position="924"/>
    </location>
</feature>
<feature type="compositionally biased region" description="Basic residues" evidence="1">
    <location>
        <begin position="1194"/>
        <end position="1203"/>
    </location>
</feature>
<evidence type="ECO:0000256" key="1">
    <source>
        <dbReference type="SAM" id="MobiDB-lite"/>
    </source>
</evidence>
<feature type="region of interest" description="Disordered" evidence="1">
    <location>
        <begin position="292"/>
        <end position="321"/>
    </location>
</feature>
<feature type="region of interest" description="Disordered" evidence="1">
    <location>
        <begin position="1175"/>
        <end position="1203"/>
    </location>
</feature>
<proteinExistence type="predicted"/>
<feature type="compositionally biased region" description="Polar residues" evidence="1">
    <location>
        <begin position="983"/>
        <end position="998"/>
    </location>
</feature>
<gene>
    <name evidence="2" type="ORF">MNOR_LOCUS4315</name>
</gene>
<feature type="non-terminal residue" evidence="2">
    <location>
        <position position="1203"/>
    </location>
</feature>
<accession>A0AAV2PWD7</accession>
<reference evidence="2 3" key="1">
    <citation type="submission" date="2024-05" db="EMBL/GenBank/DDBJ databases">
        <authorList>
            <person name="Wallberg A."/>
        </authorList>
    </citation>
    <scope>NUCLEOTIDE SEQUENCE [LARGE SCALE GENOMIC DNA]</scope>
</reference>
<evidence type="ECO:0000313" key="2">
    <source>
        <dbReference type="EMBL" id="CAL4064857.1"/>
    </source>
</evidence>
<dbReference type="EMBL" id="CAXKWB010001572">
    <property type="protein sequence ID" value="CAL4064857.1"/>
    <property type="molecule type" value="Genomic_DNA"/>
</dbReference>
<feature type="compositionally biased region" description="Low complexity" evidence="1">
    <location>
        <begin position="684"/>
        <end position="694"/>
    </location>
</feature>
<feature type="region of interest" description="Disordered" evidence="1">
    <location>
        <begin position="674"/>
        <end position="694"/>
    </location>
</feature>
<protein>
    <submittedName>
        <fullName evidence="2">Uncharacterized protein</fullName>
    </submittedName>
</protein>
<name>A0AAV2PWD7_MEGNR</name>
<dbReference type="Proteomes" id="UP001497623">
    <property type="component" value="Unassembled WGS sequence"/>
</dbReference>
<feature type="compositionally biased region" description="Low complexity" evidence="1">
    <location>
        <begin position="972"/>
        <end position="982"/>
    </location>
</feature>
<feature type="region of interest" description="Disordered" evidence="1">
    <location>
        <begin position="19"/>
        <end position="42"/>
    </location>
</feature>
<keyword evidence="3" id="KW-1185">Reference proteome</keyword>
<dbReference type="AlphaFoldDB" id="A0AAV2PWD7"/>
<sequence>MFSNGTGYAEARSKMPSVRYASVGGGGGAPHATRPRETKPGMIQDRIEAGRGYPRVKWALVTRSTHWGSVSPPRKPSQFCVSSNSSPSPSGPRLSVTAAGSSASSAKLLSFEPPPQAGQAVTGAGIRRWCPSVAVATTQEATGVALSLVANTSLVAPQNTTYMLAIPDPPAIIGPGSILRETPSTGPPQLPAPTTDAAAIACVGPVALPDCRQTVGLRSLDAHNRPPVPIQIDTGQLVRHAHVTKLHPLMPLRAQICYQVPPVPGIRRSHIPAPSASRQDVRESRSAFLTKYTCSSSSHGTSDRRPYTRKNPPVKHAKVPPCPGDPVTHSAALVNKQDPCSEHVETNRRSFLTSADTDLHVKPIISNIFNSPDPNTYRKKYIQENIKNRGSTHISVGNGCTNNEDAEDDATIRVSDAHRDTRLLYELDREHSYTDTGQPPGEYSAGSGHISLPPRPEQTALLSRDGMSHCLLGERTCTQNLVSEGDNTYILMNGGRCTQVFLSEENSKTLPIDELTIGKQHGKQFLHENTNKTLKKIISDDTIPSNIIERSDGELSCEICTSSGSHSSPEISVARNCNIHREAPLLLFNPPITDYTETPQSQEAAPSDPPFLCCTTHVVMGSKSDYPSISDSLQNYGIHFDGSNMGENHYSEHLKRKGNPKHVKENSNVYQVISAEDTKDVASERSSSSDISEGSHSLALSREILCDVTEVDEEWDMVPSQFNGLYDELEINKADDNGNTSLSLSESEKFSLMSGSEIASSSSSTLCQSDLDTSSSNTLSLDTLSELNCRNSGTNMNDRFSYEVSLMQDQDLCSDLQHNSYNCTRKPCPSTCYMDGKSINLTSIDLSESFRDNERLSLVLDTSIERLSYLERISLLSDTSIELISDLESSALILDTTYQSDSECLSERSDTSSESNDTNRPPAALTRSIDQLSDIEGSSLSSEYSTEYFSDDETLTLTEDDSIASKNDFESDSYSPDPSIDSVTNTESSKNPIYTHNSLKSDSISSIEQFSDIENSSFFLDNTLERLSFIDSVTLLSDNSDEFLSEKEETILTLEHPKYEKSIKHIDHESKPIISCDLTTKSNDTDKLFLKVVANQMIFNKVPVTGNNFETVNDKQKSCAINKNISQKLNIHQKLHVPSKNLNKKNELCKISKEKQRYGSTNAASKDIYNVSTDQRAAKLPASRCRTVPNTTGKKSKTFSLKK</sequence>
<feature type="region of interest" description="Disordered" evidence="1">
    <location>
        <begin position="66"/>
        <end position="99"/>
    </location>
</feature>
<comment type="caution">
    <text evidence="2">The sequence shown here is derived from an EMBL/GenBank/DDBJ whole genome shotgun (WGS) entry which is preliminary data.</text>
</comment>
<organism evidence="2 3">
    <name type="scientific">Meganyctiphanes norvegica</name>
    <name type="common">Northern krill</name>
    <name type="synonym">Thysanopoda norvegica</name>
    <dbReference type="NCBI Taxonomy" id="48144"/>
    <lineage>
        <taxon>Eukaryota</taxon>
        <taxon>Metazoa</taxon>
        <taxon>Ecdysozoa</taxon>
        <taxon>Arthropoda</taxon>
        <taxon>Crustacea</taxon>
        <taxon>Multicrustacea</taxon>
        <taxon>Malacostraca</taxon>
        <taxon>Eumalacostraca</taxon>
        <taxon>Eucarida</taxon>
        <taxon>Euphausiacea</taxon>
        <taxon>Euphausiidae</taxon>
        <taxon>Meganyctiphanes</taxon>
    </lineage>
</organism>